<feature type="compositionally biased region" description="Low complexity" evidence="5">
    <location>
        <begin position="107"/>
        <end position="134"/>
    </location>
</feature>
<feature type="region of interest" description="Disordered" evidence="5">
    <location>
        <begin position="246"/>
        <end position="266"/>
    </location>
</feature>
<evidence type="ECO:0000256" key="1">
    <source>
        <dbReference type="ARBA" id="ARBA00022723"/>
    </source>
</evidence>
<protein>
    <recommendedName>
        <fullName evidence="6">BED-type domain-containing protein</fullName>
    </recommendedName>
</protein>
<gene>
    <name evidence="7" type="ORF">PFISCL1PPCAC_9409</name>
</gene>
<keyword evidence="1" id="KW-0479">Metal-binding</keyword>
<proteinExistence type="predicted"/>
<evidence type="ECO:0000256" key="4">
    <source>
        <dbReference type="PROSITE-ProRule" id="PRU00027"/>
    </source>
</evidence>
<feature type="domain" description="BED-type" evidence="6">
    <location>
        <begin position="10"/>
        <end position="61"/>
    </location>
</feature>
<feature type="region of interest" description="Disordered" evidence="5">
    <location>
        <begin position="150"/>
        <end position="169"/>
    </location>
</feature>
<accession>A0AAV5VEH9</accession>
<dbReference type="AlphaFoldDB" id="A0AAV5VEH9"/>
<dbReference type="EMBL" id="BTSY01000003">
    <property type="protein sequence ID" value="GMT18112.1"/>
    <property type="molecule type" value="Genomic_DNA"/>
</dbReference>
<dbReference type="GO" id="GO:0008270">
    <property type="term" value="F:zinc ion binding"/>
    <property type="evidence" value="ECO:0007669"/>
    <property type="project" value="UniProtKB-KW"/>
</dbReference>
<sequence length="266" mass="29023">MSSVQQSAQPKSSPAWRYYTKLPGNLARCHGCPYVAKRMNGGTTVMLSHMRANHPEWYDDVKSSLKPSNQRMVKRLSGPIELGLGPTPKRLVIRYGDDEQKSTANESGLSTSAAAAATGAPLTTPATQPTLPANPTYPILSSVLSAGHSKAEQIPNPSDLFQESEPSNGETEALAELMKSFVKEEEMEDDQSMMDGREEMREGTSESSAQMPLYKGSDEEIDQSPDFWRAVELTRKVYSFVKNELNQSNASANIGQSNGHGNNHGD</sequence>
<dbReference type="Pfam" id="PF02892">
    <property type="entry name" value="zf-BED"/>
    <property type="match status" value="1"/>
</dbReference>
<evidence type="ECO:0000256" key="5">
    <source>
        <dbReference type="SAM" id="MobiDB-lite"/>
    </source>
</evidence>
<dbReference type="Proteomes" id="UP001432322">
    <property type="component" value="Unassembled WGS sequence"/>
</dbReference>
<dbReference type="InterPro" id="IPR036236">
    <property type="entry name" value="Znf_C2H2_sf"/>
</dbReference>
<keyword evidence="2 4" id="KW-0863">Zinc-finger</keyword>
<evidence type="ECO:0000313" key="7">
    <source>
        <dbReference type="EMBL" id="GMT18112.1"/>
    </source>
</evidence>
<comment type="caution">
    <text evidence="7">The sequence shown here is derived from an EMBL/GenBank/DDBJ whole genome shotgun (WGS) entry which is preliminary data.</text>
</comment>
<dbReference type="InterPro" id="IPR003656">
    <property type="entry name" value="Znf_BED"/>
</dbReference>
<dbReference type="SUPFAM" id="SSF57667">
    <property type="entry name" value="beta-beta-alpha zinc fingers"/>
    <property type="match status" value="1"/>
</dbReference>
<feature type="non-terminal residue" evidence="7">
    <location>
        <position position="266"/>
    </location>
</feature>
<evidence type="ECO:0000256" key="3">
    <source>
        <dbReference type="ARBA" id="ARBA00022833"/>
    </source>
</evidence>
<name>A0AAV5VEH9_9BILA</name>
<keyword evidence="8" id="KW-1185">Reference proteome</keyword>
<feature type="compositionally biased region" description="Basic and acidic residues" evidence="5">
    <location>
        <begin position="195"/>
        <end position="204"/>
    </location>
</feature>
<feature type="region of interest" description="Disordered" evidence="5">
    <location>
        <begin position="185"/>
        <end position="220"/>
    </location>
</feature>
<evidence type="ECO:0000256" key="2">
    <source>
        <dbReference type="ARBA" id="ARBA00022771"/>
    </source>
</evidence>
<feature type="region of interest" description="Disordered" evidence="5">
    <location>
        <begin position="100"/>
        <end position="134"/>
    </location>
</feature>
<keyword evidence="3" id="KW-0862">Zinc</keyword>
<evidence type="ECO:0000259" key="6">
    <source>
        <dbReference type="PROSITE" id="PS50808"/>
    </source>
</evidence>
<dbReference type="PROSITE" id="PS50808">
    <property type="entry name" value="ZF_BED"/>
    <property type="match status" value="1"/>
</dbReference>
<feature type="compositionally biased region" description="Polar residues" evidence="5">
    <location>
        <begin position="155"/>
        <end position="169"/>
    </location>
</feature>
<reference evidence="7" key="1">
    <citation type="submission" date="2023-10" db="EMBL/GenBank/DDBJ databases">
        <title>Genome assembly of Pristionchus species.</title>
        <authorList>
            <person name="Yoshida K."/>
            <person name="Sommer R.J."/>
        </authorList>
    </citation>
    <scope>NUCLEOTIDE SEQUENCE</scope>
    <source>
        <strain evidence="7">RS5133</strain>
    </source>
</reference>
<dbReference type="GO" id="GO:0003677">
    <property type="term" value="F:DNA binding"/>
    <property type="evidence" value="ECO:0007669"/>
    <property type="project" value="InterPro"/>
</dbReference>
<organism evidence="7 8">
    <name type="scientific">Pristionchus fissidentatus</name>
    <dbReference type="NCBI Taxonomy" id="1538716"/>
    <lineage>
        <taxon>Eukaryota</taxon>
        <taxon>Metazoa</taxon>
        <taxon>Ecdysozoa</taxon>
        <taxon>Nematoda</taxon>
        <taxon>Chromadorea</taxon>
        <taxon>Rhabditida</taxon>
        <taxon>Rhabditina</taxon>
        <taxon>Diplogasteromorpha</taxon>
        <taxon>Diplogasteroidea</taxon>
        <taxon>Neodiplogasteridae</taxon>
        <taxon>Pristionchus</taxon>
    </lineage>
</organism>
<evidence type="ECO:0000313" key="8">
    <source>
        <dbReference type="Proteomes" id="UP001432322"/>
    </source>
</evidence>